<proteinExistence type="predicted"/>
<organism evidence="7 8">
    <name type="scientific">Clostridium ganghwense</name>
    <dbReference type="NCBI Taxonomy" id="312089"/>
    <lineage>
        <taxon>Bacteria</taxon>
        <taxon>Bacillati</taxon>
        <taxon>Bacillota</taxon>
        <taxon>Clostridia</taxon>
        <taxon>Eubacteriales</taxon>
        <taxon>Clostridiaceae</taxon>
        <taxon>Clostridium</taxon>
    </lineage>
</organism>
<accession>A0ABT4CRX5</accession>
<comment type="subcellular location">
    <subcellularLocation>
        <location evidence="1">Membrane</location>
        <topology evidence="1">Multi-pass membrane protein</topology>
    </subcellularLocation>
</comment>
<feature type="transmembrane region" description="Helical" evidence="5">
    <location>
        <begin position="292"/>
        <end position="316"/>
    </location>
</feature>
<protein>
    <submittedName>
        <fullName evidence="7">O-antigen ligase family protein</fullName>
    </submittedName>
</protein>
<feature type="domain" description="O-antigen ligase-related" evidence="6">
    <location>
        <begin position="178"/>
        <end position="308"/>
    </location>
</feature>
<evidence type="ECO:0000259" key="6">
    <source>
        <dbReference type="Pfam" id="PF04932"/>
    </source>
</evidence>
<name>A0ABT4CRX5_9CLOT</name>
<feature type="transmembrane region" description="Helical" evidence="5">
    <location>
        <begin position="91"/>
        <end position="108"/>
    </location>
</feature>
<sequence>MVFLSIFLIVFSPYLAFLPMMVTGFQMLQKNNFTKNIWNIGLIFLFIWALFVGIINASVVSIAASFAVLVYFFISVYLENNYNEEEKIEKLLKNIILISIGSAFIGIIERFTLVHYNPTWWKYLFGIYPLLPFSETYRISGTFGNPNVAGTWYAAMVLICFYFYQKSFKIKKIFYALMVILFIGVLLMTGSRGAIIGLLVGLITYAYFMKDKKKMLFLIFILLSGIILMFAFPQYFPRGEGLLISIKDRSLIWKNCLNMFKYKPITGWGLMGIYFANGDVYDYVRTVHGHNIWITIITTLGIVGFSIFTCMIYYLFKETRVLSNHHCPLIPLLTGLEAVILGQGLVDFTIISPQAGIIFFGCSAIISGLAFQYKNVPVKDYFPMPLLSRIKNK</sequence>
<feature type="transmembrane region" description="Helical" evidence="5">
    <location>
        <begin position="61"/>
        <end position="79"/>
    </location>
</feature>
<feature type="transmembrane region" description="Helical" evidence="5">
    <location>
        <begin position="6"/>
        <end position="25"/>
    </location>
</feature>
<dbReference type="PANTHER" id="PTHR37422:SF13">
    <property type="entry name" value="LIPOPOLYSACCHARIDE BIOSYNTHESIS PROTEIN PA4999-RELATED"/>
    <property type="match status" value="1"/>
</dbReference>
<evidence type="ECO:0000256" key="4">
    <source>
        <dbReference type="ARBA" id="ARBA00023136"/>
    </source>
</evidence>
<evidence type="ECO:0000256" key="2">
    <source>
        <dbReference type="ARBA" id="ARBA00022692"/>
    </source>
</evidence>
<dbReference type="Proteomes" id="UP001079657">
    <property type="component" value="Unassembled WGS sequence"/>
</dbReference>
<keyword evidence="2 5" id="KW-0812">Transmembrane</keyword>
<reference evidence="7" key="1">
    <citation type="submission" date="2022-12" db="EMBL/GenBank/DDBJ databases">
        <authorList>
            <person name="Wang J."/>
        </authorList>
    </citation>
    <scope>NUCLEOTIDE SEQUENCE</scope>
    <source>
        <strain evidence="7">HY-42-06</strain>
    </source>
</reference>
<feature type="transmembrane region" description="Helical" evidence="5">
    <location>
        <begin position="146"/>
        <end position="164"/>
    </location>
</feature>
<dbReference type="InterPro" id="IPR051533">
    <property type="entry name" value="WaaL-like"/>
</dbReference>
<dbReference type="EMBL" id="JAPQES010000005">
    <property type="protein sequence ID" value="MCY6371673.1"/>
    <property type="molecule type" value="Genomic_DNA"/>
</dbReference>
<gene>
    <name evidence="7" type="ORF">OXH55_13590</name>
</gene>
<feature type="transmembrane region" description="Helical" evidence="5">
    <location>
        <begin position="215"/>
        <end position="236"/>
    </location>
</feature>
<dbReference type="RefSeq" id="WP_268050551.1">
    <property type="nucleotide sequence ID" value="NZ_JAPQES010000005.1"/>
</dbReference>
<evidence type="ECO:0000313" key="7">
    <source>
        <dbReference type="EMBL" id="MCY6371673.1"/>
    </source>
</evidence>
<feature type="transmembrane region" description="Helical" evidence="5">
    <location>
        <begin position="328"/>
        <end position="345"/>
    </location>
</feature>
<keyword evidence="7" id="KW-0436">Ligase</keyword>
<keyword evidence="8" id="KW-1185">Reference proteome</keyword>
<keyword evidence="3 5" id="KW-1133">Transmembrane helix</keyword>
<feature type="transmembrane region" description="Helical" evidence="5">
    <location>
        <begin position="176"/>
        <end position="208"/>
    </location>
</feature>
<feature type="transmembrane region" description="Helical" evidence="5">
    <location>
        <begin position="37"/>
        <end position="55"/>
    </location>
</feature>
<dbReference type="PANTHER" id="PTHR37422">
    <property type="entry name" value="TEICHURONIC ACID BIOSYNTHESIS PROTEIN TUAE"/>
    <property type="match status" value="1"/>
</dbReference>
<dbReference type="Pfam" id="PF04932">
    <property type="entry name" value="Wzy_C"/>
    <property type="match status" value="1"/>
</dbReference>
<evidence type="ECO:0000256" key="5">
    <source>
        <dbReference type="SAM" id="Phobius"/>
    </source>
</evidence>
<evidence type="ECO:0000256" key="3">
    <source>
        <dbReference type="ARBA" id="ARBA00022989"/>
    </source>
</evidence>
<dbReference type="InterPro" id="IPR007016">
    <property type="entry name" value="O-antigen_ligase-rel_domated"/>
</dbReference>
<keyword evidence="4 5" id="KW-0472">Membrane</keyword>
<dbReference type="GO" id="GO:0016874">
    <property type="term" value="F:ligase activity"/>
    <property type="evidence" value="ECO:0007669"/>
    <property type="project" value="UniProtKB-KW"/>
</dbReference>
<evidence type="ECO:0000313" key="8">
    <source>
        <dbReference type="Proteomes" id="UP001079657"/>
    </source>
</evidence>
<comment type="caution">
    <text evidence="7">The sequence shown here is derived from an EMBL/GenBank/DDBJ whole genome shotgun (WGS) entry which is preliminary data.</text>
</comment>
<evidence type="ECO:0000256" key="1">
    <source>
        <dbReference type="ARBA" id="ARBA00004141"/>
    </source>
</evidence>
<feature type="transmembrane region" description="Helical" evidence="5">
    <location>
        <begin position="351"/>
        <end position="371"/>
    </location>
</feature>